<dbReference type="Pfam" id="PF02635">
    <property type="entry name" value="DsrE"/>
    <property type="match status" value="1"/>
</dbReference>
<keyword evidence="2" id="KW-1185">Reference proteome</keyword>
<dbReference type="Proteomes" id="UP000010809">
    <property type="component" value="Chromosome"/>
</dbReference>
<dbReference type="RefSeq" id="WP_015258494.1">
    <property type="nucleotide sequence ID" value="NC_019902.2"/>
</dbReference>
<protein>
    <submittedName>
        <fullName evidence="1">DsrE family protein</fullName>
    </submittedName>
</protein>
<reference evidence="1" key="1">
    <citation type="submission" date="2015-12" db="EMBL/GenBank/DDBJ databases">
        <authorList>
            <person name="Tikhonova T.V."/>
            <person name="Pavlov A.R."/>
            <person name="Beletsky A.V."/>
            <person name="Mardanov A.V."/>
            <person name="Sorokin D.Y."/>
            <person name="Ravin N.V."/>
            <person name="Popov V.O."/>
        </authorList>
    </citation>
    <scope>NUCLEOTIDE SEQUENCE</scope>
    <source>
        <strain evidence="1">DSM 14787</strain>
    </source>
</reference>
<dbReference type="SUPFAM" id="SSF75169">
    <property type="entry name" value="DsrEFH-like"/>
    <property type="match status" value="1"/>
</dbReference>
<dbReference type="InterPro" id="IPR003787">
    <property type="entry name" value="Sulphur_relay_DsrE/F-like"/>
</dbReference>
<dbReference type="PANTHER" id="PTHR34874:SF1">
    <property type="entry name" value="PROTEIN YCHN"/>
    <property type="match status" value="1"/>
</dbReference>
<dbReference type="Gene3D" id="3.40.1260.10">
    <property type="entry name" value="DsrEFH-like"/>
    <property type="match status" value="1"/>
</dbReference>
<proteinExistence type="predicted"/>
<dbReference type="EMBL" id="CP003989">
    <property type="protein sequence ID" value="AGA33366.1"/>
    <property type="molecule type" value="Genomic_DNA"/>
</dbReference>
<dbReference type="STRING" id="1255043.TVNIR_1704"/>
<sequence length="116" mass="12647">MKALLILNDPPYGTERSFNGLRLAGNLVKREGTEVRVFLMGDAAACAKAGQKVPQGYYNLQHMISIVTRRGGEIGVCGTCMDARGITDAELADGTHRSTMEELTEWTLDADQVLVF</sequence>
<organism evidence="1 2">
    <name type="scientific">Thioalkalivibrio nitratireducens (strain DSM 14787 / UNIQEM 213 / ALEN2)</name>
    <dbReference type="NCBI Taxonomy" id="1255043"/>
    <lineage>
        <taxon>Bacteria</taxon>
        <taxon>Pseudomonadati</taxon>
        <taxon>Pseudomonadota</taxon>
        <taxon>Gammaproteobacteria</taxon>
        <taxon>Chromatiales</taxon>
        <taxon>Ectothiorhodospiraceae</taxon>
        <taxon>Thioalkalivibrio</taxon>
    </lineage>
</organism>
<dbReference type="InterPro" id="IPR027396">
    <property type="entry name" value="DsrEFH-like"/>
</dbReference>
<dbReference type="GO" id="GO:0005829">
    <property type="term" value="C:cytosol"/>
    <property type="evidence" value="ECO:0007669"/>
    <property type="project" value="TreeGrafter"/>
</dbReference>
<evidence type="ECO:0000313" key="2">
    <source>
        <dbReference type="Proteomes" id="UP000010809"/>
    </source>
</evidence>
<evidence type="ECO:0000313" key="1">
    <source>
        <dbReference type="EMBL" id="AGA33366.1"/>
    </source>
</evidence>
<dbReference type="OrthoDB" id="9807918at2"/>
<dbReference type="AlphaFoldDB" id="L0DYE4"/>
<gene>
    <name evidence="1" type="primary">ychN [H]</name>
    <name evidence="1" type="ordered locus">TVNIR_1704</name>
</gene>
<dbReference type="PANTHER" id="PTHR34874">
    <property type="entry name" value="PROTEIN YCHN"/>
    <property type="match status" value="1"/>
</dbReference>
<name>L0DYE4_THIND</name>
<dbReference type="PATRIC" id="fig|1255043.3.peg.1725"/>
<accession>L0DYE4</accession>
<dbReference type="eggNOG" id="COG1553">
    <property type="taxonomic scope" value="Bacteria"/>
</dbReference>
<dbReference type="KEGG" id="tni:TVNIR_1704"/>
<dbReference type="HOGENOM" id="CLU_151801_2_0_6"/>